<feature type="coiled-coil region" evidence="1">
    <location>
        <begin position="11"/>
        <end position="38"/>
    </location>
</feature>
<accession>A0A926ZF31</accession>
<feature type="transmembrane region" description="Helical" evidence="2">
    <location>
        <begin position="41"/>
        <end position="63"/>
    </location>
</feature>
<comment type="caution">
    <text evidence="3">The sequence shown here is derived from an EMBL/GenBank/DDBJ whole genome shotgun (WGS) entry which is preliminary data.</text>
</comment>
<proteinExistence type="predicted"/>
<name>A0A926ZF31_9CYAN</name>
<gene>
    <name evidence="3" type="ORF">H6G03_03820</name>
</gene>
<dbReference type="AlphaFoldDB" id="A0A926ZF31"/>
<keyword evidence="4" id="KW-1185">Reference proteome</keyword>
<keyword evidence="2" id="KW-0472">Membrane</keyword>
<evidence type="ECO:0000313" key="4">
    <source>
        <dbReference type="Proteomes" id="UP000641646"/>
    </source>
</evidence>
<protein>
    <submittedName>
        <fullName evidence="3">Uncharacterized protein</fullName>
    </submittedName>
</protein>
<reference evidence="3" key="2">
    <citation type="submission" date="2020-08" db="EMBL/GenBank/DDBJ databases">
        <authorList>
            <person name="Chen M."/>
            <person name="Teng W."/>
            <person name="Zhao L."/>
            <person name="Hu C."/>
            <person name="Zhou Y."/>
            <person name="Han B."/>
            <person name="Song L."/>
            <person name="Shu W."/>
        </authorList>
    </citation>
    <scope>NUCLEOTIDE SEQUENCE</scope>
    <source>
        <strain evidence="3">FACHB-1375</strain>
    </source>
</reference>
<dbReference type="RefSeq" id="WP_190462235.1">
    <property type="nucleotide sequence ID" value="NZ_JACJPW010000006.1"/>
</dbReference>
<evidence type="ECO:0000313" key="3">
    <source>
        <dbReference type="EMBL" id="MBD2180249.1"/>
    </source>
</evidence>
<keyword evidence="2" id="KW-1133">Transmembrane helix</keyword>
<keyword evidence="2" id="KW-0812">Transmembrane</keyword>
<sequence length="65" mass="7327">MTSTPNNEPTLADVIEKLDKLSNDVEKFNDRFTNYQQATQWVVQLAFTLIASATITVIITAVLRK</sequence>
<keyword evidence="1" id="KW-0175">Coiled coil</keyword>
<reference evidence="3" key="1">
    <citation type="journal article" date="2015" name="ISME J.">
        <title>Draft Genome Sequence of Streptomyces incarnatus NRRL8089, which Produces the Nucleoside Antibiotic Sinefungin.</title>
        <authorList>
            <person name="Oshima K."/>
            <person name="Hattori M."/>
            <person name="Shimizu H."/>
            <person name="Fukuda K."/>
            <person name="Nemoto M."/>
            <person name="Inagaki K."/>
            <person name="Tamura T."/>
        </authorList>
    </citation>
    <scope>NUCLEOTIDE SEQUENCE</scope>
    <source>
        <strain evidence="3">FACHB-1375</strain>
    </source>
</reference>
<evidence type="ECO:0000256" key="2">
    <source>
        <dbReference type="SAM" id="Phobius"/>
    </source>
</evidence>
<dbReference type="EMBL" id="JACJPW010000006">
    <property type="protein sequence ID" value="MBD2180249.1"/>
    <property type="molecule type" value="Genomic_DNA"/>
</dbReference>
<organism evidence="3 4">
    <name type="scientific">Aerosakkonema funiforme FACHB-1375</name>
    <dbReference type="NCBI Taxonomy" id="2949571"/>
    <lineage>
        <taxon>Bacteria</taxon>
        <taxon>Bacillati</taxon>
        <taxon>Cyanobacteriota</taxon>
        <taxon>Cyanophyceae</taxon>
        <taxon>Oscillatoriophycideae</taxon>
        <taxon>Aerosakkonematales</taxon>
        <taxon>Aerosakkonemataceae</taxon>
        <taxon>Aerosakkonema</taxon>
    </lineage>
</organism>
<dbReference type="Proteomes" id="UP000641646">
    <property type="component" value="Unassembled WGS sequence"/>
</dbReference>
<evidence type="ECO:0000256" key="1">
    <source>
        <dbReference type="SAM" id="Coils"/>
    </source>
</evidence>